<sequence length="55" mass="6591">MVMERDLNVLSHASLNFILSRELMSADCFYCIFSFVYRRRILSLICHNNNNNEIY</sequence>
<dbReference type="AlphaFoldDB" id="A0A0B7B980"/>
<reference evidence="1" key="1">
    <citation type="submission" date="2014-12" db="EMBL/GenBank/DDBJ databases">
        <title>Insight into the proteome of Arion vulgaris.</title>
        <authorList>
            <person name="Aradska J."/>
            <person name="Bulat T."/>
            <person name="Smidak R."/>
            <person name="Sarate P."/>
            <person name="Gangsoo J."/>
            <person name="Sialana F."/>
            <person name="Bilban M."/>
            <person name="Lubec G."/>
        </authorList>
    </citation>
    <scope>NUCLEOTIDE SEQUENCE</scope>
    <source>
        <tissue evidence="1">Skin</tissue>
    </source>
</reference>
<accession>A0A0B7B980</accession>
<dbReference type="EMBL" id="HACG01041775">
    <property type="protein sequence ID" value="CEK88640.1"/>
    <property type="molecule type" value="Transcribed_RNA"/>
</dbReference>
<organism evidence="1">
    <name type="scientific">Arion vulgaris</name>
    <dbReference type="NCBI Taxonomy" id="1028688"/>
    <lineage>
        <taxon>Eukaryota</taxon>
        <taxon>Metazoa</taxon>
        <taxon>Spiralia</taxon>
        <taxon>Lophotrochozoa</taxon>
        <taxon>Mollusca</taxon>
        <taxon>Gastropoda</taxon>
        <taxon>Heterobranchia</taxon>
        <taxon>Euthyneura</taxon>
        <taxon>Panpulmonata</taxon>
        <taxon>Eupulmonata</taxon>
        <taxon>Stylommatophora</taxon>
        <taxon>Helicina</taxon>
        <taxon>Arionoidea</taxon>
        <taxon>Arionidae</taxon>
        <taxon>Arion</taxon>
    </lineage>
</organism>
<gene>
    <name evidence="1" type="primary">ORF166310</name>
</gene>
<proteinExistence type="predicted"/>
<protein>
    <submittedName>
        <fullName evidence="1">Uncharacterized protein</fullName>
    </submittedName>
</protein>
<evidence type="ECO:0000313" key="1">
    <source>
        <dbReference type="EMBL" id="CEK88640.1"/>
    </source>
</evidence>
<name>A0A0B7B980_9EUPU</name>